<evidence type="ECO:0000313" key="2">
    <source>
        <dbReference type="Proteomes" id="UP001598673"/>
    </source>
</evidence>
<proteinExistence type="predicted"/>
<dbReference type="Proteomes" id="UP001598673">
    <property type="component" value="Unassembled WGS sequence"/>
</dbReference>
<gene>
    <name evidence="1" type="ORF">ACFWGY_14460</name>
</gene>
<comment type="caution">
    <text evidence="1">The sequence shown here is derived from an EMBL/GenBank/DDBJ whole genome shotgun (WGS) entry which is preliminary data.</text>
</comment>
<keyword evidence="2" id="KW-1185">Reference proteome</keyword>
<dbReference type="RefSeq" id="WP_258945832.1">
    <property type="nucleotide sequence ID" value="NZ_JBHXCV010000008.1"/>
</dbReference>
<evidence type="ECO:0000313" key="1">
    <source>
        <dbReference type="EMBL" id="MFD6794540.1"/>
    </source>
</evidence>
<sequence length="42" mass="4702">MGVVRALLAELGAHIVEVDAGILKRYPALLAQLLTFSERRYF</sequence>
<protein>
    <submittedName>
        <fullName evidence="1">Uncharacterized protein</fullName>
    </submittedName>
</protein>
<accession>A0ABW6G5T3</accession>
<dbReference type="EMBL" id="JBHXCV010000008">
    <property type="protein sequence ID" value="MFD6794540.1"/>
    <property type="molecule type" value="Genomic_DNA"/>
</dbReference>
<name>A0ABW6G5T3_9PSEU</name>
<organism evidence="1 2">
    <name type="scientific">Prauserella salsuginis</name>
    <dbReference type="NCBI Taxonomy" id="387889"/>
    <lineage>
        <taxon>Bacteria</taxon>
        <taxon>Bacillati</taxon>
        <taxon>Actinomycetota</taxon>
        <taxon>Actinomycetes</taxon>
        <taxon>Pseudonocardiales</taxon>
        <taxon>Pseudonocardiaceae</taxon>
        <taxon>Prauserella</taxon>
        <taxon>Prauserella salsuginis group</taxon>
    </lineage>
</organism>
<reference evidence="1 2" key="1">
    <citation type="submission" date="2024-09" db="EMBL/GenBank/DDBJ databases">
        <title>The Natural Products Discovery Center: Release of the First 8490 Sequenced Strains for Exploring Actinobacteria Biosynthetic Diversity.</title>
        <authorList>
            <person name="Kalkreuter E."/>
            <person name="Kautsar S.A."/>
            <person name="Yang D."/>
            <person name="Bader C.D."/>
            <person name="Teijaro C.N."/>
            <person name="Fluegel L."/>
            <person name="Davis C.M."/>
            <person name="Simpson J.R."/>
            <person name="Lauterbach L."/>
            <person name="Steele A.D."/>
            <person name="Gui C."/>
            <person name="Meng S."/>
            <person name="Li G."/>
            <person name="Viehrig K."/>
            <person name="Ye F."/>
            <person name="Su P."/>
            <person name="Kiefer A.F."/>
            <person name="Nichols A."/>
            <person name="Cepeda A.J."/>
            <person name="Yan W."/>
            <person name="Fan B."/>
            <person name="Jiang Y."/>
            <person name="Adhikari A."/>
            <person name="Zheng C.-J."/>
            <person name="Schuster L."/>
            <person name="Cowan T.M."/>
            <person name="Smanski M.J."/>
            <person name="Chevrette M.G."/>
            <person name="De Carvalho L.P.S."/>
            <person name="Shen B."/>
        </authorList>
    </citation>
    <scope>NUCLEOTIDE SEQUENCE [LARGE SCALE GENOMIC DNA]</scope>
    <source>
        <strain evidence="1 2">NPDC060353</strain>
    </source>
</reference>